<feature type="compositionally biased region" description="Polar residues" evidence="1">
    <location>
        <begin position="104"/>
        <end position="120"/>
    </location>
</feature>
<protein>
    <submittedName>
        <fullName evidence="2">Uncharacterized protein</fullName>
    </submittedName>
</protein>
<feature type="region of interest" description="Disordered" evidence="1">
    <location>
        <begin position="14"/>
        <end position="56"/>
    </location>
</feature>
<sequence length="120" mass="13656">MRVVRRRDWGHVWGIRERRRPPGRREGRRREAETRWEEGGAAPGLGARSGGGRDPIGAVLVVRRGGRARRRGIRTRWGRRGEANRGGPDEEDRLEKTRRGGSGAQESRVWNSLFHTLGTQ</sequence>
<accession>A0A8T0NMI4</accession>
<comment type="caution">
    <text evidence="2">The sequence shown here is derived from an EMBL/GenBank/DDBJ whole genome shotgun (WGS) entry which is preliminary data.</text>
</comment>
<dbReference type="EMBL" id="CM029053">
    <property type="protein sequence ID" value="KAG2548356.1"/>
    <property type="molecule type" value="Genomic_DNA"/>
</dbReference>
<evidence type="ECO:0000256" key="1">
    <source>
        <dbReference type="SAM" id="MobiDB-lite"/>
    </source>
</evidence>
<feature type="compositionally biased region" description="Basic and acidic residues" evidence="1">
    <location>
        <begin position="23"/>
        <end position="38"/>
    </location>
</feature>
<dbReference type="Proteomes" id="UP000823388">
    <property type="component" value="Chromosome 9K"/>
</dbReference>
<feature type="compositionally biased region" description="Gly residues" evidence="1">
    <location>
        <begin position="41"/>
        <end position="54"/>
    </location>
</feature>
<organism evidence="2 3">
    <name type="scientific">Panicum virgatum</name>
    <name type="common">Blackwell switchgrass</name>
    <dbReference type="NCBI Taxonomy" id="38727"/>
    <lineage>
        <taxon>Eukaryota</taxon>
        <taxon>Viridiplantae</taxon>
        <taxon>Streptophyta</taxon>
        <taxon>Embryophyta</taxon>
        <taxon>Tracheophyta</taxon>
        <taxon>Spermatophyta</taxon>
        <taxon>Magnoliopsida</taxon>
        <taxon>Liliopsida</taxon>
        <taxon>Poales</taxon>
        <taxon>Poaceae</taxon>
        <taxon>PACMAD clade</taxon>
        <taxon>Panicoideae</taxon>
        <taxon>Panicodae</taxon>
        <taxon>Paniceae</taxon>
        <taxon>Panicinae</taxon>
        <taxon>Panicum</taxon>
        <taxon>Panicum sect. Hiantes</taxon>
    </lineage>
</organism>
<gene>
    <name evidence="2" type="ORF">PVAP13_9KG181685</name>
</gene>
<keyword evidence="3" id="KW-1185">Reference proteome</keyword>
<evidence type="ECO:0000313" key="2">
    <source>
        <dbReference type="EMBL" id="KAG2548356.1"/>
    </source>
</evidence>
<dbReference type="AlphaFoldDB" id="A0A8T0NMI4"/>
<feature type="region of interest" description="Disordered" evidence="1">
    <location>
        <begin position="71"/>
        <end position="120"/>
    </location>
</feature>
<name>A0A8T0NMI4_PANVG</name>
<evidence type="ECO:0000313" key="3">
    <source>
        <dbReference type="Proteomes" id="UP000823388"/>
    </source>
</evidence>
<reference evidence="2" key="1">
    <citation type="submission" date="2020-05" db="EMBL/GenBank/DDBJ databases">
        <title>WGS assembly of Panicum virgatum.</title>
        <authorList>
            <person name="Lovell J.T."/>
            <person name="Jenkins J."/>
            <person name="Shu S."/>
            <person name="Juenger T.E."/>
            <person name="Schmutz J."/>
        </authorList>
    </citation>
    <scope>NUCLEOTIDE SEQUENCE</scope>
    <source>
        <strain evidence="2">AP13</strain>
    </source>
</reference>
<proteinExistence type="predicted"/>